<evidence type="ECO:0000256" key="1">
    <source>
        <dbReference type="SAM" id="Phobius"/>
    </source>
</evidence>
<feature type="transmembrane region" description="Helical" evidence="1">
    <location>
        <begin position="38"/>
        <end position="56"/>
    </location>
</feature>
<reference evidence="2 3" key="1">
    <citation type="submission" date="2021-03" db="EMBL/GenBank/DDBJ databases">
        <authorList>
            <person name="Grouzdev D.S."/>
        </authorList>
    </citation>
    <scope>NUCLEOTIDE SEQUENCE [LARGE SCALE GENOMIC DNA]</scope>
    <source>
        <strain evidence="2 3">M50-1</strain>
    </source>
</reference>
<dbReference type="EMBL" id="SIJK02000044">
    <property type="protein sequence ID" value="MBP1467844.1"/>
    <property type="molecule type" value="Genomic_DNA"/>
</dbReference>
<organism evidence="2 3">
    <name type="scientific">Candidatus Chloroploca mongolica</name>
    <dbReference type="NCBI Taxonomy" id="2528176"/>
    <lineage>
        <taxon>Bacteria</taxon>
        <taxon>Bacillati</taxon>
        <taxon>Chloroflexota</taxon>
        <taxon>Chloroflexia</taxon>
        <taxon>Chloroflexales</taxon>
        <taxon>Chloroflexineae</taxon>
        <taxon>Oscillochloridaceae</taxon>
        <taxon>Candidatus Chloroploca</taxon>
    </lineage>
</organism>
<name>A0ABS4DEG5_9CHLR</name>
<keyword evidence="1" id="KW-1133">Transmembrane helix</keyword>
<feature type="transmembrane region" description="Helical" evidence="1">
    <location>
        <begin position="9"/>
        <end position="26"/>
    </location>
</feature>
<keyword evidence="1" id="KW-0472">Membrane</keyword>
<dbReference type="RefSeq" id="WP_135480007.1">
    <property type="nucleotide sequence ID" value="NZ_SIJK02000044.1"/>
</dbReference>
<gene>
    <name evidence="2" type="ORF">EYB53_019165</name>
</gene>
<keyword evidence="3" id="KW-1185">Reference proteome</keyword>
<dbReference type="Proteomes" id="UP001193081">
    <property type="component" value="Unassembled WGS sequence"/>
</dbReference>
<evidence type="ECO:0000313" key="3">
    <source>
        <dbReference type="Proteomes" id="UP001193081"/>
    </source>
</evidence>
<evidence type="ECO:0000313" key="2">
    <source>
        <dbReference type="EMBL" id="MBP1467844.1"/>
    </source>
</evidence>
<proteinExistence type="predicted"/>
<keyword evidence="1" id="KW-0812">Transmembrane</keyword>
<sequence>MRTTLREKLILWVNGIFLALGIELAAHTSAGMATVEGMLIIAATIVAMMLATTYLLRRP</sequence>
<protein>
    <submittedName>
        <fullName evidence="2">Uncharacterized protein</fullName>
    </submittedName>
</protein>
<accession>A0ABS4DEG5</accession>
<comment type="caution">
    <text evidence="2">The sequence shown here is derived from an EMBL/GenBank/DDBJ whole genome shotgun (WGS) entry which is preliminary data.</text>
</comment>